<reference evidence="2" key="1">
    <citation type="submission" date="2021-02" db="EMBL/GenBank/DDBJ databases">
        <authorList>
            <person name="Dougan E. K."/>
            <person name="Rhodes N."/>
            <person name="Thang M."/>
            <person name="Chan C."/>
        </authorList>
    </citation>
    <scope>NUCLEOTIDE SEQUENCE</scope>
</reference>
<feature type="region of interest" description="Disordered" evidence="1">
    <location>
        <begin position="1"/>
        <end position="39"/>
    </location>
</feature>
<evidence type="ECO:0000313" key="3">
    <source>
        <dbReference type="Proteomes" id="UP000601435"/>
    </source>
</evidence>
<feature type="non-terminal residue" evidence="2">
    <location>
        <position position="1"/>
    </location>
</feature>
<proteinExistence type="predicted"/>
<name>A0A812WEN0_9DINO</name>
<feature type="compositionally biased region" description="Basic and acidic residues" evidence="1">
    <location>
        <begin position="1"/>
        <end position="27"/>
    </location>
</feature>
<organism evidence="2 3">
    <name type="scientific">Symbiodinium necroappetens</name>
    <dbReference type="NCBI Taxonomy" id="1628268"/>
    <lineage>
        <taxon>Eukaryota</taxon>
        <taxon>Sar</taxon>
        <taxon>Alveolata</taxon>
        <taxon>Dinophyceae</taxon>
        <taxon>Suessiales</taxon>
        <taxon>Symbiodiniaceae</taxon>
        <taxon>Symbiodinium</taxon>
    </lineage>
</organism>
<dbReference type="OrthoDB" id="476519at2759"/>
<accession>A0A812WEN0</accession>
<comment type="caution">
    <text evidence="2">The sequence shown here is derived from an EMBL/GenBank/DDBJ whole genome shotgun (WGS) entry which is preliminary data.</text>
</comment>
<sequence length="545" mass="61378">MPKTVKDPKSVKKAAEKKQTEPEREASELDLVVSEPEVQKKPSLKEGDFALVACEGLQSKLDRLRESTRGLELQETEGPFKKFFDGLSNKERWSLWKQFENDRAALDGDRGKKVQEDYSSIRGPGSDSKKKKLLKAYLVGGGFKDVYFSVSATFSKTREQEEETSYVPWKKAVDYYGLSELKARILSGSLLARRCPRDPRFWEVGKEVSTSRDKSRFDFQTTGHAASSKAKTLNDFKQFVDDGRTQSLRNMGMEGLDFEESEGSDKEADTGMDPGLKKLLGIKDAPKEKDPLEALETASAAVSQKASDRHSHSKVKAALSVTNAAMTKLETKISDMSCSLKEKLSMNAMLKDLKKNWLDLQTASQEKVLKNASKKCLRSLELLVRDATTAALPLKKGLLWSLVGDYEYMANTLKLPHWKCIDLCGWCDASRKKPNKDPWKFDKPGWKCKEQNDFADDPIWKESHPIFQIAGVHDLSVQLDVLHLLDLGTSQALAASIIKELLYDDMTDSVDTNLARFWEKVWNEYRRTGATCRVSNLTLGMLVNT</sequence>
<dbReference type="AlphaFoldDB" id="A0A812WEN0"/>
<dbReference type="EMBL" id="CAJNJA010032585">
    <property type="protein sequence ID" value="CAE7668531.1"/>
    <property type="molecule type" value="Genomic_DNA"/>
</dbReference>
<protein>
    <submittedName>
        <fullName evidence="2">Slc38a6 protein</fullName>
    </submittedName>
</protein>
<evidence type="ECO:0000313" key="2">
    <source>
        <dbReference type="EMBL" id="CAE7668531.1"/>
    </source>
</evidence>
<gene>
    <name evidence="2" type="primary">slc38a6</name>
    <name evidence="2" type="ORF">SNEC2469_LOCUS19115</name>
</gene>
<feature type="region of interest" description="Disordered" evidence="1">
    <location>
        <begin position="255"/>
        <end position="276"/>
    </location>
</feature>
<keyword evidence="3" id="KW-1185">Reference proteome</keyword>
<dbReference type="Proteomes" id="UP000601435">
    <property type="component" value="Unassembled WGS sequence"/>
</dbReference>
<evidence type="ECO:0000256" key="1">
    <source>
        <dbReference type="SAM" id="MobiDB-lite"/>
    </source>
</evidence>